<dbReference type="Pfam" id="PF06745">
    <property type="entry name" value="ATPase"/>
    <property type="match status" value="1"/>
</dbReference>
<dbReference type="Gene3D" id="3.40.50.300">
    <property type="entry name" value="P-loop containing nucleotide triphosphate hydrolases"/>
    <property type="match status" value="1"/>
</dbReference>
<dbReference type="PRINTS" id="PR01874">
    <property type="entry name" value="DNAREPAIRADA"/>
</dbReference>
<protein>
    <recommendedName>
        <fullName evidence="3">KaiC domain-containing protein</fullName>
    </recommendedName>
</protein>
<dbReference type="PROSITE" id="PS51146">
    <property type="entry name" value="KAIC"/>
    <property type="match status" value="1"/>
</dbReference>
<dbReference type="InterPro" id="IPR014774">
    <property type="entry name" value="KaiC-like_dom"/>
</dbReference>
<dbReference type="SUPFAM" id="SSF52540">
    <property type="entry name" value="P-loop containing nucleoside triphosphate hydrolases"/>
    <property type="match status" value="1"/>
</dbReference>
<organism evidence="4 5">
    <name type="scientific">Fermentimicrarchaeum limneticum</name>
    <dbReference type="NCBI Taxonomy" id="2795018"/>
    <lineage>
        <taxon>Archaea</taxon>
        <taxon>Candidatus Micrarchaeota</taxon>
        <taxon>Candidatus Fermentimicrarchaeales</taxon>
        <taxon>Candidatus Fermentimicrarchaeaceae</taxon>
        <taxon>Candidatus Fermentimicrarchaeum</taxon>
    </lineage>
</organism>
<dbReference type="EMBL" id="CP058998">
    <property type="protein sequence ID" value="QLJ53274.1"/>
    <property type="molecule type" value="Genomic_DNA"/>
</dbReference>
<keyword evidence="1" id="KW-0547">Nucleotide-binding</keyword>
<name>A0A7D5XIK5_FERL1</name>
<gene>
    <name evidence="4" type="ORF">Sv326_1099</name>
</gene>
<evidence type="ECO:0000259" key="3">
    <source>
        <dbReference type="PROSITE" id="PS51146"/>
    </source>
</evidence>
<evidence type="ECO:0000256" key="1">
    <source>
        <dbReference type="ARBA" id="ARBA00022741"/>
    </source>
</evidence>
<keyword evidence="2" id="KW-0067">ATP-binding</keyword>
<dbReference type="InterPro" id="IPR010624">
    <property type="entry name" value="KaiC_dom"/>
</dbReference>
<proteinExistence type="predicted"/>
<accession>A0A7D5XIK5</accession>
<dbReference type="KEGG" id="flt:Sv326_1099"/>
<sequence length="239" mass="26983">MAFKRIATGMEELDKIVEGGFPEGSAILVKGSPGTLKTIFGLQFLYNGAKQYKDKGMYVSFTQGEDSLRQQADMFGWKFDGLPVEFKNYDITREPDMEGLIVSDIKTFKPTRVVVDSLTSFLSKLPLSREEFVADQIFEAIKKVGGIPISEDMLLRALTTRFIRRVREAGTSTVVYVYEERTFESAKETCEYLVDGVIKMTKIEALGKRTMVVEKMRLTKHDFLARTMSIGPKGIVVEK</sequence>
<dbReference type="PANTHER" id="PTHR43637">
    <property type="entry name" value="UPF0273 PROTEIN TM_0370"/>
    <property type="match status" value="1"/>
</dbReference>
<dbReference type="PANTHER" id="PTHR43637:SF1">
    <property type="entry name" value="UPF0273 PROTEIN TM_0370"/>
    <property type="match status" value="1"/>
</dbReference>
<dbReference type="Proteomes" id="UP000510821">
    <property type="component" value="Chromosome"/>
</dbReference>
<evidence type="ECO:0000313" key="4">
    <source>
        <dbReference type="EMBL" id="QLJ53274.1"/>
    </source>
</evidence>
<dbReference type="InterPro" id="IPR027417">
    <property type="entry name" value="P-loop_NTPase"/>
</dbReference>
<dbReference type="AlphaFoldDB" id="A0A7D5XIK5"/>
<feature type="domain" description="KaiC" evidence="3">
    <location>
        <begin position="4"/>
        <end position="239"/>
    </location>
</feature>
<reference evidence="5" key="1">
    <citation type="submission" date="2020-07" db="EMBL/GenBank/DDBJ databases">
        <title>Metabolic diversity and evolutionary history of the archaeal phylum ###Micrarchaeota### uncovered from a freshwater lake metagenome.</title>
        <authorList>
            <person name="Kadnikov V.V."/>
            <person name="Savvichev A.S."/>
            <person name="Mardanov A.V."/>
            <person name="Beletsky A.V."/>
            <person name="Chupakov A.V."/>
            <person name="Kokryatskaya N.M."/>
            <person name="Pimenov N.V."/>
            <person name="Ravin N.V."/>
        </authorList>
    </citation>
    <scope>NUCLEOTIDE SEQUENCE [LARGE SCALE GENOMIC DNA]</scope>
</reference>
<evidence type="ECO:0000256" key="2">
    <source>
        <dbReference type="ARBA" id="ARBA00022840"/>
    </source>
</evidence>
<evidence type="ECO:0000313" key="5">
    <source>
        <dbReference type="Proteomes" id="UP000510821"/>
    </source>
</evidence>
<dbReference type="GO" id="GO:0005524">
    <property type="term" value="F:ATP binding"/>
    <property type="evidence" value="ECO:0007669"/>
    <property type="project" value="UniProtKB-KW"/>
</dbReference>